<dbReference type="EMBL" id="CAJNJA010015358">
    <property type="protein sequence ID" value="CAE7360496.1"/>
    <property type="molecule type" value="Genomic_DNA"/>
</dbReference>
<feature type="region of interest" description="Disordered" evidence="1">
    <location>
        <begin position="58"/>
        <end position="85"/>
    </location>
</feature>
<evidence type="ECO:0000313" key="3">
    <source>
        <dbReference type="Proteomes" id="UP000601435"/>
    </source>
</evidence>
<feature type="compositionally biased region" description="Basic and acidic residues" evidence="1">
    <location>
        <begin position="59"/>
        <end position="85"/>
    </location>
</feature>
<accession>A0A812PW99</accession>
<gene>
    <name evidence="2" type="primary">TTL1</name>
    <name evidence="2" type="ORF">SNEC2469_LOCUS9502</name>
</gene>
<organism evidence="2 3">
    <name type="scientific">Symbiodinium necroappetens</name>
    <dbReference type="NCBI Taxonomy" id="1628268"/>
    <lineage>
        <taxon>Eukaryota</taxon>
        <taxon>Sar</taxon>
        <taxon>Alveolata</taxon>
        <taxon>Dinophyceae</taxon>
        <taxon>Suessiales</taxon>
        <taxon>Symbiodiniaceae</taxon>
        <taxon>Symbiodinium</taxon>
    </lineage>
</organism>
<dbReference type="Proteomes" id="UP000601435">
    <property type="component" value="Unassembled WGS sequence"/>
</dbReference>
<dbReference type="OrthoDB" id="431044at2759"/>
<proteinExistence type="predicted"/>
<reference evidence="2" key="1">
    <citation type="submission" date="2021-02" db="EMBL/GenBank/DDBJ databases">
        <authorList>
            <person name="Dougan E. K."/>
            <person name="Rhodes N."/>
            <person name="Thang M."/>
            <person name="Chan C."/>
        </authorList>
    </citation>
    <scope>NUCLEOTIDE SEQUENCE</scope>
</reference>
<feature type="non-terminal residue" evidence="2">
    <location>
        <position position="123"/>
    </location>
</feature>
<comment type="caution">
    <text evidence="2">The sequence shown here is derived from an EMBL/GenBank/DDBJ whole genome shotgun (WGS) entry which is preliminary data.</text>
</comment>
<name>A0A812PW99_9DINO</name>
<keyword evidence="3" id="KW-1185">Reference proteome</keyword>
<sequence length="123" mass="14437">MSIEIQKQIKDNATSVSDFFSDLYKWTEDQVKEERRREIRKTARQVGIDEAQKLIAAKPAERDAAEQINDAHVDGERSDPIKRDNAPIAQYYHDWDRYDPEAEVGRIEEEAFQSQRAEREARQ</sequence>
<evidence type="ECO:0000313" key="2">
    <source>
        <dbReference type="EMBL" id="CAE7360496.1"/>
    </source>
</evidence>
<dbReference type="AlphaFoldDB" id="A0A812PW99"/>
<evidence type="ECO:0000256" key="1">
    <source>
        <dbReference type="SAM" id="MobiDB-lite"/>
    </source>
</evidence>
<protein>
    <submittedName>
        <fullName evidence="2">TTL1 protein</fullName>
    </submittedName>
</protein>